<gene>
    <name evidence="2" type="ORF">BWK73_30945</name>
</gene>
<feature type="transmembrane region" description="Helical" evidence="1">
    <location>
        <begin position="79"/>
        <end position="98"/>
    </location>
</feature>
<evidence type="ECO:0000313" key="3">
    <source>
        <dbReference type="Proteomes" id="UP000192491"/>
    </source>
</evidence>
<keyword evidence="1" id="KW-0812">Transmembrane</keyword>
<dbReference type="EMBL" id="MTEJ01000246">
    <property type="protein sequence ID" value="OQX06415.1"/>
    <property type="molecule type" value="Genomic_DNA"/>
</dbReference>
<protein>
    <recommendedName>
        <fullName evidence="4">Cobalamin ABC transporter</fullName>
    </recommendedName>
</protein>
<keyword evidence="1" id="KW-0472">Membrane</keyword>
<proteinExistence type="predicted"/>
<keyword evidence="1" id="KW-1133">Transmembrane helix</keyword>
<feature type="transmembrane region" description="Helical" evidence="1">
    <location>
        <begin position="113"/>
        <end position="136"/>
    </location>
</feature>
<sequence>MFELSQKNQWLVGGILLLAMLITRGHVTDHLLDASWAVFFLAGFYLRNILAFGAFMAVAVAVDYVGITKFGVSDFCVSQAYVALVPAYGALFIAGRWFAGQYQGETLASLSKLMLAVVLGFVACELISSGSFYFLSGKFAELSMAEFGSRLVKYAPHGLYVTGLYVTVGTFVHVAVSMVNRSLARSK</sequence>
<evidence type="ECO:0008006" key="4">
    <source>
        <dbReference type="Google" id="ProtNLM"/>
    </source>
</evidence>
<dbReference type="AlphaFoldDB" id="A0A1Y1QIP1"/>
<dbReference type="Proteomes" id="UP000192491">
    <property type="component" value="Unassembled WGS sequence"/>
</dbReference>
<evidence type="ECO:0000313" key="2">
    <source>
        <dbReference type="EMBL" id="OQX06415.1"/>
    </source>
</evidence>
<comment type="caution">
    <text evidence="2">The sequence shown here is derived from an EMBL/GenBank/DDBJ whole genome shotgun (WGS) entry which is preliminary data.</text>
</comment>
<organism evidence="2 3">
    <name type="scientific">Thiothrix lacustris</name>
    <dbReference type="NCBI Taxonomy" id="525917"/>
    <lineage>
        <taxon>Bacteria</taxon>
        <taxon>Pseudomonadati</taxon>
        <taxon>Pseudomonadota</taxon>
        <taxon>Gammaproteobacteria</taxon>
        <taxon>Thiotrichales</taxon>
        <taxon>Thiotrichaceae</taxon>
        <taxon>Thiothrix</taxon>
    </lineage>
</organism>
<accession>A0A1Y1QIP1</accession>
<evidence type="ECO:0000256" key="1">
    <source>
        <dbReference type="SAM" id="Phobius"/>
    </source>
</evidence>
<name>A0A1Y1QIP1_9GAMM</name>
<reference evidence="2 3" key="1">
    <citation type="submission" date="2017-01" db="EMBL/GenBank/DDBJ databases">
        <title>Novel large sulfur bacteria in the metagenomes of groundwater-fed chemosynthetic microbial mats in the Lake Huron basin.</title>
        <authorList>
            <person name="Sharrar A.M."/>
            <person name="Flood B.E."/>
            <person name="Bailey J.V."/>
            <person name="Jones D.S."/>
            <person name="Biddanda B."/>
            <person name="Ruberg S.A."/>
            <person name="Marcus D.N."/>
            <person name="Dick G.J."/>
        </authorList>
    </citation>
    <scope>NUCLEOTIDE SEQUENCE [LARGE SCALE GENOMIC DNA]</scope>
    <source>
        <strain evidence="2">A8</strain>
    </source>
</reference>
<feature type="transmembrane region" description="Helical" evidence="1">
    <location>
        <begin position="157"/>
        <end position="179"/>
    </location>
</feature>